<feature type="transmembrane region" description="Helical" evidence="14">
    <location>
        <begin position="585"/>
        <end position="605"/>
    </location>
</feature>
<evidence type="ECO:0000256" key="10">
    <source>
        <dbReference type="ARBA" id="ARBA00023033"/>
    </source>
</evidence>
<protein>
    <recommendedName>
        <fullName evidence="15">STAS domain-containing protein</fullName>
    </recommendedName>
</protein>
<sequence>MSSRAGRDSRSQTSSSGTGASSRTSPTSTPAHRPTVPSGLRYSHMPPSSPEDQRHLPVTEGVAMEPNSYPPHAQDYASINGDAGDSSGQSAAGEAPNANGNQPGQTEETATFHIPHLHNCGDEGCSHGSFSPRPRLVRGYGSFATYDTAASAESTGGYGGPYNAPGGASGIDGVQGTVGDAMTDGLLGQPSKKSTTHHLAKQHGVKNTRWMYLSYYLPITTWLPQYRASYLTRDLIAALTMSSFYIPISLSYASNLGHIPPINGLYSFVFNPLLYAVLGTCPTMVVGPEAAGSLLTGGVVKEAIKSGRHKDQEGLKNAHVAGMVTGLAGAIILASGLCRLGFLDSVLSRPFLRGFISAIGIVILVDQLIPEMGLDTAAAHSASASHGSSLDKIEFLFRHAYEAHRLTCIVAFSTIAIVLVLRELKKRLQPRVSWVAYIPDRFLVVVFSALICWKSGWDKQGLQILGDIRSKTTPFLPENPFAGQNFHHVDDAFGTSFVIALLGFFESSVAAKSLGTSAGKKPKKVVRQDGKEEEEEPEGIKGMSVSANRELVALGVANLVGGVFMALPAFGGYGRSKVNVSTGGITPMSSIFLSLITVICILFLLPWFYYIPKATLSAMISVVAYSLIEEAPHDIRFFYHIGGYSELFLMLLIFLTTFFWNLRMGIAVGIGLSLLRLVRHSTRPRIQILGRLPGTREFENAEAMDGMGVEFVPHCLIVKIPEPLTFANTGSLKDRLRRLEDHGTVDAHPALPKVRRAEHNQNVIFDVHGVTSLDPAAAQVLLEIVEQYVERGNRVFFSRVPGKKGEVWRLLNVTGIVELCGGERHFLRSVDEALRATERASTLEIDEADEAMVNDTFRTEGGEQGDPVLAIQERMKDQSFQGPFGGDGSGSRESSCRSSTAAAALERDPLISHQQSGYTSPLPNYEAMAVPPITLTATSLTIFLVLFLVILLLTKTLLRGAKHPHALPPGPPGLPILGNLFDLPPTTGSKPEYLHWLAHKDRYGPISGVKVLGQTMVIVHDRGIAGEVLERKAGVSAGRPGLKFAWDMIGWKDILASQPYCQTHRLYRKHAHQQIGTKAAVARYEGLQQVAVQRLLKGLLKDQGKDLNRYLKIEVAEVIVKIVYGYEIEREKPDPYLRAVERALQQISDAAVPGKWAVDIFPFLEHLPEFLAPFKRTAREWRATLMEVVNEPYTFSKKNLTKETVRDSFVARALEQAETENRLGPDEDHAIKWTAASLYTGGADTSVSTLEAFFLAMSLYPSVQRKAQAELDTVLGSNPTRLATTADRPRLPYLNALVEEAQRWHPITPMGLPHTTSSDLLVGQKNVGYHLIPAGSIILPAIWWMTRDPSTYHSAEEFKPERFLPPYHEPLATEVTFGFGRRVCPGKVLADSTLFGTFAAVLMCFDIEKKKVEGREDGRGGGSRVGGEESQHEFLPGMIARPKAFEVRILPRSEAHRKLVEGFQG</sequence>
<evidence type="ECO:0000256" key="13">
    <source>
        <dbReference type="SAM" id="MobiDB-lite"/>
    </source>
</evidence>
<feature type="transmembrane region" description="Helical" evidence="14">
    <location>
        <begin position="551"/>
        <end position="573"/>
    </location>
</feature>
<dbReference type="InterPro" id="IPR002645">
    <property type="entry name" value="STAS_dom"/>
</dbReference>
<comment type="subcellular location">
    <subcellularLocation>
        <location evidence="2">Membrane</location>
        <topology evidence="2">Multi-pass membrane protein</topology>
    </subcellularLocation>
</comment>
<evidence type="ECO:0000256" key="9">
    <source>
        <dbReference type="ARBA" id="ARBA00023004"/>
    </source>
</evidence>
<dbReference type="PANTHER" id="PTHR46300">
    <property type="entry name" value="P450, PUTATIVE (EUROFUNG)-RELATED-RELATED"/>
    <property type="match status" value="1"/>
</dbReference>
<feature type="region of interest" description="Disordered" evidence="13">
    <location>
        <begin position="880"/>
        <end position="899"/>
    </location>
</feature>
<dbReference type="GO" id="GO:0016705">
    <property type="term" value="F:oxidoreductase activity, acting on paired donors, with incorporation or reduction of molecular oxygen"/>
    <property type="evidence" value="ECO:0007669"/>
    <property type="project" value="InterPro"/>
</dbReference>
<evidence type="ECO:0000256" key="8">
    <source>
        <dbReference type="ARBA" id="ARBA00023002"/>
    </source>
</evidence>
<feature type="compositionally biased region" description="Basic and acidic residues" evidence="13">
    <location>
        <begin position="1"/>
        <end position="10"/>
    </location>
</feature>
<keyword evidence="5 14" id="KW-0812">Transmembrane</keyword>
<feature type="compositionally biased region" description="Polar residues" evidence="13">
    <location>
        <begin position="98"/>
        <end position="107"/>
    </location>
</feature>
<evidence type="ECO:0000256" key="7">
    <source>
        <dbReference type="ARBA" id="ARBA00022989"/>
    </source>
</evidence>
<gene>
    <name evidence="16" type="ORF">D0868_06042</name>
</gene>
<dbReference type="Gene3D" id="1.10.630.10">
    <property type="entry name" value="Cytochrome P450"/>
    <property type="match status" value="1"/>
</dbReference>
<dbReference type="EMBL" id="QWIK01000442">
    <property type="protein sequence ID" value="RMY06110.1"/>
    <property type="molecule type" value="Genomic_DNA"/>
</dbReference>
<dbReference type="VEuPathDB" id="FungiDB:BTJ68_09099"/>
<dbReference type="GO" id="GO:0020037">
    <property type="term" value="F:heme binding"/>
    <property type="evidence" value="ECO:0007669"/>
    <property type="project" value="InterPro"/>
</dbReference>
<feature type="transmembrane region" description="Helical" evidence="14">
    <location>
        <begin position="403"/>
        <end position="421"/>
    </location>
</feature>
<feature type="transmembrane region" description="Helical" evidence="14">
    <location>
        <begin position="320"/>
        <end position="342"/>
    </location>
</feature>
<evidence type="ECO:0000256" key="1">
    <source>
        <dbReference type="ARBA" id="ARBA00001971"/>
    </source>
</evidence>
<dbReference type="InterPro" id="IPR001128">
    <property type="entry name" value="Cyt_P450"/>
</dbReference>
<dbReference type="InterPro" id="IPR011547">
    <property type="entry name" value="SLC26A/SulP_dom"/>
</dbReference>
<dbReference type="SUPFAM" id="SSF52091">
    <property type="entry name" value="SpoIIaa-like"/>
    <property type="match status" value="1"/>
</dbReference>
<dbReference type="Pfam" id="PF00067">
    <property type="entry name" value="p450"/>
    <property type="match status" value="1"/>
</dbReference>
<feature type="region of interest" description="Disordered" evidence="13">
    <location>
        <begin position="1"/>
        <end position="107"/>
    </location>
</feature>
<dbReference type="CDD" id="cd07042">
    <property type="entry name" value="STAS_SulP_like_sulfate_transporter"/>
    <property type="match status" value="1"/>
</dbReference>
<feature type="transmembrane region" description="Helical" evidence="14">
    <location>
        <begin position="235"/>
        <end position="253"/>
    </location>
</feature>
<dbReference type="GO" id="GO:0016020">
    <property type="term" value="C:membrane"/>
    <property type="evidence" value="ECO:0007669"/>
    <property type="project" value="UniProtKB-SubCell"/>
</dbReference>
<dbReference type="Proteomes" id="UP000282582">
    <property type="component" value="Unassembled WGS sequence"/>
</dbReference>
<evidence type="ECO:0000256" key="5">
    <source>
        <dbReference type="ARBA" id="ARBA00022692"/>
    </source>
</evidence>
<dbReference type="GO" id="GO:0004497">
    <property type="term" value="F:monooxygenase activity"/>
    <property type="evidence" value="ECO:0007669"/>
    <property type="project" value="UniProtKB-KW"/>
</dbReference>
<comment type="caution">
    <text evidence="16">The sequence shown here is derived from an EMBL/GenBank/DDBJ whole genome shotgun (WGS) entry which is preliminary data.</text>
</comment>
<comment type="cofactor">
    <cofactor evidence="1 12">
        <name>heme</name>
        <dbReference type="ChEBI" id="CHEBI:30413"/>
    </cofactor>
</comment>
<keyword evidence="8" id="KW-0560">Oxidoreductase</keyword>
<evidence type="ECO:0000256" key="4">
    <source>
        <dbReference type="ARBA" id="ARBA00022617"/>
    </source>
</evidence>
<evidence type="ECO:0000256" key="12">
    <source>
        <dbReference type="PIRSR" id="PIRSR602401-1"/>
    </source>
</evidence>
<dbReference type="SUPFAM" id="SSF48264">
    <property type="entry name" value="Cytochrome P450"/>
    <property type="match status" value="1"/>
</dbReference>
<keyword evidence="4 12" id="KW-0349">Heme</keyword>
<dbReference type="GO" id="GO:0005506">
    <property type="term" value="F:iron ion binding"/>
    <property type="evidence" value="ECO:0007669"/>
    <property type="project" value="InterPro"/>
</dbReference>
<dbReference type="InterPro" id="IPR050364">
    <property type="entry name" value="Cytochrome_P450_fung"/>
</dbReference>
<dbReference type="PANTHER" id="PTHR46300:SF7">
    <property type="entry name" value="P450, PUTATIVE (EUROFUNG)-RELATED"/>
    <property type="match status" value="1"/>
</dbReference>
<keyword evidence="6 12" id="KW-0479">Metal-binding</keyword>
<name>A0A3M6YSW7_HORWE</name>
<dbReference type="Gene3D" id="3.30.750.24">
    <property type="entry name" value="STAS domain"/>
    <property type="match status" value="1"/>
</dbReference>
<dbReference type="InterPro" id="IPR017972">
    <property type="entry name" value="Cyt_P450_CS"/>
</dbReference>
<feature type="domain" description="STAS" evidence="15">
    <location>
        <begin position="716"/>
        <end position="837"/>
    </location>
</feature>
<reference evidence="16 17" key="1">
    <citation type="journal article" date="2018" name="BMC Genomics">
        <title>Genomic evidence for intraspecific hybridization in a clonal and extremely halotolerant yeast.</title>
        <authorList>
            <person name="Gostincar C."/>
            <person name="Stajich J.E."/>
            <person name="Zupancic J."/>
            <person name="Zalar P."/>
            <person name="Gunde-Cimerman N."/>
        </authorList>
    </citation>
    <scope>NUCLEOTIDE SEQUENCE [LARGE SCALE GENOMIC DNA]</scope>
    <source>
        <strain evidence="16 17">EXF-6654</strain>
    </source>
</reference>
<dbReference type="CDD" id="cd11065">
    <property type="entry name" value="CYP64-like"/>
    <property type="match status" value="1"/>
</dbReference>
<evidence type="ECO:0000313" key="17">
    <source>
        <dbReference type="Proteomes" id="UP000282582"/>
    </source>
</evidence>
<evidence type="ECO:0000256" key="14">
    <source>
        <dbReference type="SAM" id="Phobius"/>
    </source>
</evidence>
<organism evidence="16 17">
    <name type="scientific">Hortaea werneckii</name>
    <name type="common">Black yeast</name>
    <name type="synonym">Cladosporium werneckii</name>
    <dbReference type="NCBI Taxonomy" id="91943"/>
    <lineage>
        <taxon>Eukaryota</taxon>
        <taxon>Fungi</taxon>
        <taxon>Dikarya</taxon>
        <taxon>Ascomycota</taxon>
        <taxon>Pezizomycotina</taxon>
        <taxon>Dothideomycetes</taxon>
        <taxon>Dothideomycetidae</taxon>
        <taxon>Mycosphaerellales</taxon>
        <taxon>Teratosphaeriaceae</taxon>
        <taxon>Hortaea</taxon>
    </lineage>
</organism>
<dbReference type="Pfam" id="PF01740">
    <property type="entry name" value="STAS"/>
    <property type="match status" value="1"/>
</dbReference>
<keyword evidence="11 14" id="KW-0472">Membrane</keyword>
<keyword evidence="7 14" id="KW-1133">Transmembrane helix</keyword>
<dbReference type="InterPro" id="IPR036396">
    <property type="entry name" value="Cyt_P450_sf"/>
</dbReference>
<evidence type="ECO:0000256" key="3">
    <source>
        <dbReference type="ARBA" id="ARBA00010617"/>
    </source>
</evidence>
<accession>A0A3M6YSW7</accession>
<dbReference type="PROSITE" id="PS00086">
    <property type="entry name" value="CYTOCHROME_P450"/>
    <property type="match status" value="1"/>
</dbReference>
<evidence type="ECO:0000259" key="15">
    <source>
        <dbReference type="PROSITE" id="PS50801"/>
    </source>
</evidence>
<evidence type="ECO:0000256" key="6">
    <source>
        <dbReference type="ARBA" id="ARBA00022723"/>
    </source>
</evidence>
<comment type="similarity">
    <text evidence="3">Belongs to the cytochrome P450 family.</text>
</comment>
<feature type="binding site" description="axial binding residue" evidence="12">
    <location>
        <position position="1384"/>
    </location>
    <ligand>
        <name>heme</name>
        <dbReference type="ChEBI" id="CHEBI:30413"/>
    </ligand>
    <ligandPart>
        <name>Fe</name>
        <dbReference type="ChEBI" id="CHEBI:18248"/>
    </ligandPart>
</feature>
<keyword evidence="9 12" id="KW-0408">Iron</keyword>
<dbReference type="InterPro" id="IPR002401">
    <property type="entry name" value="Cyt_P450_E_grp-I"/>
</dbReference>
<dbReference type="PROSITE" id="PS50801">
    <property type="entry name" value="STAS"/>
    <property type="match status" value="1"/>
</dbReference>
<keyword evidence="10" id="KW-0503">Monooxygenase</keyword>
<dbReference type="PRINTS" id="PR00463">
    <property type="entry name" value="EP450I"/>
</dbReference>
<proteinExistence type="inferred from homology"/>
<feature type="transmembrane region" description="Helical" evidence="14">
    <location>
        <begin position="648"/>
        <end position="675"/>
    </location>
</feature>
<evidence type="ECO:0000313" key="16">
    <source>
        <dbReference type="EMBL" id="RMY06110.1"/>
    </source>
</evidence>
<feature type="region of interest" description="Disordered" evidence="13">
    <location>
        <begin position="522"/>
        <end position="541"/>
    </location>
</feature>
<feature type="transmembrane region" description="Helical" evidence="14">
    <location>
        <begin position="273"/>
        <end position="300"/>
    </location>
</feature>
<dbReference type="Pfam" id="PF00916">
    <property type="entry name" value="Sulfate_transp"/>
    <property type="match status" value="2"/>
</dbReference>
<evidence type="ECO:0000256" key="2">
    <source>
        <dbReference type="ARBA" id="ARBA00004141"/>
    </source>
</evidence>
<dbReference type="InterPro" id="IPR036513">
    <property type="entry name" value="STAS_dom_sf"/>
</dbReference>
<evidence type="ECO:0000256" key="11">
    <source>
        <dbReference type="ARBA" id="ARBA00023136"/>
    </source>
</evidence>
<feature type="compositionally biased region" description="Low complexity" evidence="13">
    <location>
        <begin position="11"/>
        <end position="35"/>
    </location>
</feature>